<keyword evidence="4 9" id="KW-0418">Kinase</keyword>
<dbReference type="OrthoDB" id="9778478at2"/>
<proteinExistence type="inferred from homology"/>
<organism evidence="9 10">
    <name type="scientific">Teichococcus coralli</name>
    <dbReference type="NCBI Taxonomy" id="2545983"/>
    <lineage>
        <taxon>Bacteria</taxon>
        <taxon>Pseudomonadati</taxon>
        <taxon>Pseudomonadota</taxon>
        <taxon>Alphaproteobacteria</taxon>
        <taxon>Acetobacterales</taxon>
        <taxon>Roseomonadaceae</taxon>
        <taxon>Roseomonas</taxon>
    </lineage>
</organism>
<dbReference type="GO" id="GO:0016301">
    <property type="term" value="F:kinase activity"/>
    <property type="evidence" value="ECO:0007669"/>
    <property type="project" value="UniProtKB-KW"/>
</dbReference>
<dbReference type="AlphaFoldDB" id="A0A845BDM0"/>
<keyword evidence="3" id="KW-0547">Nucleotide-binding</keyword>
<reference evidence="9 10" key="1">
    <citation type="submission" date="2019-03" db="EMBL/GenBank/DDBJ databases">
        <title>Roseomonas sp. a novel Roseomonas species isolated from Sea whip Gorgonian.</title>
        <authorList>
            <person name="Li F."/>
            <person name="Pan X."/>
            <person name="Huang S."/>
            <person name="Li Z."/>
            <person name="Meng B."/>
        </authorList>
    </citation>
    <scope>NUCLEOTIDE SEQUENCE [LARGE SCALE GENOMIC DNA]</scope>
    <source>
        <strain evidence="9 10">M0104</strain>
    </source>
</reference>
<evidence type="ECO:0000256" key="6">
    <source>
        <dbReference type="ARBA" id="ARBA00023277"/>
    </source>
</evidence>
<evidence type="ECO:0000256" key="1">
    <source>
        <dbReference type="ARBA" id="ARBA00005715"/>
    </source>
</evidence>
<dbReference type="InterPro" id="IPR010737">
    <property type="entry name" value="4-carb_acid_sugar_kinase_N"/>
</dbReference>
<evidence type="ECO:0000313" key="9">
    <source>
        <dbReference type="EMBL" id="MXP64216.1"/>
    </source>
</evidence>
<keyword evidence="6" id="KW-0119">Carbohydrate metabolism</keyword>
<dbReference type="InterPro" id="IPR037051">
    <property type="entry name" value="4-carb_acid_sugar_kinase_N_sf"/>
</dbReference>
<dbReference type="Pfam" id="PF07005">
    <property type="entry name" value="SBD_N"/>
    <property type="match status" value="1"/>
</dbReference>
<gene>
    <name evidence="9" type="ORF">E0493_12765</name>
</gene>
<dbReference type="Gene3D" id="3.40.50.10840">
    <property type="entry name" value="Putative sugar-binding, N-terminal domain"/>
    <property type="match status" value="1"/>
</dbReference>
<feature type="domain" description="Four-carbon acid sugar kinase nucleotide binding" evidence="8">
    <location>
        <begin position="251"/>
        <end position="401"/>
    </location>
</feature>
<dbReference type="RefSeq" id="WP_160937347.1">
    <property type="nucleotide sequence ID" value="NZ_SNVJ01000010.1"/>
</dbReference>
<dbReference type="SUPFAM" id="SSF142764">
    <property type="entry name" value="YgbK-like"/>
    <property type="match status" value="1"/>
</dbReference>
<keyword evidence="2" id="KW-0808">Transferase</keyword>
<accession>A0A845BDM0</accession>
<protein>
    <submittedName>
        <fullName evidence="9">Four-carbon acid sugar kinase family protein</fullName>
    </submittedName>
</protein>
<name>A0A845BDM0_9PROT</name>
<dbReference type="GO" id="GO:0005524">
    <property type="term" value="F:ATP binding"/>
    <property type="evidence" value="ECO:0007669"/>
    <property type="project" value="UniProtKB-KW"/>
</dbReference>
<dbReference type="InterPro" id="IPR031475">
    <property type="entry name" value="NBD_C"/>
</dbReference>
<evidence type="ECO:0000259" key="7">
    <source>
        <dbReference type="Pfam" id="PF07005"/>
    </source>
</evidence>
<comment type="caution">
    <text evidence="9">The sequence shown here is derived from an EMBL/GenBank/DDBJ whole genome shotgun (WGS) entry which is preliminary data.</text>
</comment>
<dbReference type="InterPro" id="IPR042213">
    <property type="entry name" value="NBD_C_sf"/>
</dbReference>
<evidence type="ECO:0000313" key="10">
    <source>
        <dbReference type="Proteomes" id="UP000460715"/>
    </source>
</evidence>
<evidence type="ECO:0000259" key="8">
    <source>
        <dbReference type="Pfam" id="PF17042"/>
    </source>
</evidence>
<evidence type="ECO:0000256" key="5">
    <source>
        <dbReference type="ARBA" id="ARBA00022840"/>
    </source>
</evidence>
<dbReference type="Gene3D" id="3.40.980.20">
    <property type="entry name" value="Four-carbon acid sugar kinase, nucleotide binding domain"/>
    <property type="match status" value="1"/>
</dbReference>
<keyword evidence="10" id="KW-1185">Reference proteome</keyword>
<dbReference type="Pfam" id="PF17042">
    <property type="entry name" value="NBD_C"/>
    <property type="match status" value="1"/>
</dbReference>
<sequence length="418" mass="42227">MQRWLILADDLTGANDCAVAFARHGHAAAVVWGNGAAEPGDSVVAVDADSRRLPPDAAAARHRALLEAWRSPGAALFKKIDSTLRGQPAAELAETLAVLREAGQPALAIVAPAFPATGRTTEGGHVRLNGDPLEATPLWARDHTYPTAELSAVLAAAGLDAGHLPLEALRAGDAPPAAALRGALAAGTAAMVCDAATAEDLAAIARATLPLWRRVVWVGTGGLAAALAAAAPGGRAEPPPLPSLPASGGLLLVVGSVAEASRAAAERLLRAGGVHFFPIAPALLRAGPGAEWHAAAEAIAGVLARGEDALVTIGTEPAADLRQGAALTEALAMLLRPAGRRMGGLFATGGETARAVLAGLGIGSIRLLDEVEPGVPLGLTRGRAGVPVVTKAGAFGNMDTIGRARDRMRALLQGRDPE</sequence>
<keyword evidence="5" id="KW-0067">ATP-binding</keyword>
<dbReference type="EMBL" id="SNVJ01000010">
    <property type="protein sequence ID" value="MXP64216.1"/>
    <property type="molecule type" value="Genomic_DNA"/>
</dbReference>
<dbReference type="Proteomes" id="UP000460715">
    <property type="component" value="Unassembled WGS sequence"/>
</dbReference>
<evidence type="ECO:0000256" key="4">
    <source>
        <dbReference type="ARBA" id="ARBA00022777"/>
    </source>
</evidence>
<comment type="similarity">
    <text evidence="1">Belongs to the four-carbon acid sugar kinase family.</text>
</comment>
<evidence type="ECO:0000256" key="3">
    <source>
        <dbReference type="ARBA" id="ARBA00022741"/>
    </source>
</evidence>
<evidence type="ECO:0000256" key="2">
    <source>
        <dbReference type="ARBA" id="ARBA00022679"/>
    </source>
</evidence>
<feature type="domain" description="Four-carbon acid sugar kinase N-terminal" evidence="7">
    <location>
        <begin position="5"/>
        <end position="227"/>
    </location>
</feature>